<feature type="chain" id="PRO_5028996179" description="T9SS type A sorting domain-containing protein" evidence="1">
    <location>
        <begin position="25"/>
        <end position="380"/>
    </location>
</feature>
<dbReference type="Gene3D" id="2.60.40.10">
    <property type="entry name" value="Immunoglobulins"/>
    <property type="match status" value="1"/>
</dbReference>
<dbReference type="KEGG" id="lacs:H4075_08270"/>
<sequence length="380" mass="41486">MKSVKNIALLLATFLNLLYKSSLAQCSVSSERPPGTVTETNLSGSDFGWDDASDVLTSNNDYAYAGATLTLLNPSKYSNYMTLTNFSMSIPAAVTICGIVVQIDRKASGLSLGAVVRDYRVRLVKGGAITGNNNASGSGWAGSETTATYGSSSDLWGTTWTPADINSGNFGFALSAEISGLLGVFLSADIDNVRITVYYQHIVLPVTITGFQGTQKGNAIELTWETKAEHGIKKFIVERQSSHSSWETIHEIDAANTMNEKKTFRAYDLRPQTNNNYRLKLIDKSNNVSYSEISNVKLKKSSDDLIVDVNSSNKTILVFSSEPIVSCKIFRADGSLINLIKNSFNKNQLAIHVNSLPEGNFILHAETRRKRIARQINVGK</sequence>
<accession>A0A7G5XL09</accession>
<keyword evidence="3" id="KW-1185">Reference proteome</keyword>
<protein>
    <recommendedName>
        <fullName evidence="4">T9SS type A sorting domain-containing protein</fullName>
    </recommendedName>
</protein>
<evidence type="ECO:0000313" key="2">
    <source>
        <dbReference type="EMBL" id="QNA46162.1"/>
    </source>
</evidence>
<feature type="signal peptide" evidence="1">
    <location>
        <begin position="1"/>
        <end position="24"/>
    </location>
</feature>
<gene>
    <name evidence="2" type="ORF">H4075_08270</name>
</gene>
<evidence type="ECO:0000313" key="3">
    <source>
        <dbReference type="Proteomes" id="UP000515344"/>
    </source>
</evidence>
<dbReference type="AlphaFoldDB" id="A0A7G5XL09"/>
<dbReference type="Proteomes" id="UP000515344">
    <property type="component" value="Chromosome"/>
</dbReference>
<dbReference type="RefSeq" id="WP_182805842.1">
    <property type="nucleotide sequence ID" value="NZ_CP060007.1"/>
</dbReference>
<organism evidence="2 3">
    <name type="scientific">Lacibacter sediminis</name>
    <dbReference type="NCBI Taxonomy" id="2760713"/>
    <lineage>
        <taxon>Bacteria</taxon>
        <taxon>Pseudomonadati</taxon>
        <taxon>Bacteroidota</taxon>
        <taxon>Chitinophagia</taxon>
        <taxon>Chitinophagales</taxon>
        <taxon>Chitinophagaceae</taxon>
        <taxon>Lacibacter</taxon>
    </lineage>
</organism>
<evidence type="ECO:0000256" key="1">
    <source>
        <dbReference type="SAM" id="SignalP"/>
    </source>
</evidence>
<reference evidence="3" key="1">
    <citation type="submission" date="2020-08" db="EMBL/GenBank/DDBJ databases">
        <title>Lacibacter sp. S13-6-6 genome sequencing.</title>
        <authorList>
            <person name="Jin L."/>
        </authorList>
    </citation>
    <scope>NUCLEOTIDE SEQUENCE [LARGE SCALE GENOMIC DNA]</scope>
    <source>
        <strain evidence="3">S13-6-6</strain>
    </source>
</reference>
<proteinExistence type="predicted"/>
<name>A0A7G5XL09_9BACT</name>
<dbReference type="EMBL" id="CP060007">
    <property type="protein sequence ID" value="QNA46162.1"/>
    <property type="molecule type" value="Genomic_DNA"/>
</dbReference>
<keyword evidence="1" id="KW-0732">Signal</keyword>
<dbReference type="InterPro" id="IPR013783">
    <property type="entry name" value="Ig-like_fold"/>
</dbReference>
<evidence type="ECO:0008006" key="4">
    <source>
        <dbReference type="Google" id="ProtNLM"/>
    </source>
</evidence>